<dbReference type="PANTHER" id="PTHR38706">
    <property type="entry name" value="SI:CH211-198C19.1-RELATED"/>
    <property type="match status" value="1"/>
</dbReference>
<dbReference type="GeneTree" id="ENSGT00730000111690"/>
<dbReference type="Proteomes" id="UP000261640">
    <property type="component" value="Unplaced"/>
</dbReference>
<dbReference type="PANTHER" id="PTHR38706:SF2">
    <property type="match status" value="1"/>
</dbReference>
<protein>
    <submittedName>
        <fullName evidence="1">Uncharacterized protein</fullName>
    </submittedName>
</protein>
<evidence type="ECO:0000313" key="1">
    <source>
        <dbReference type="Ensembl" id="ENSMAMP00000035173.2"/>
    </source>
</evidence>
<accession>A0A3Q3N5M7</accession>
<keyword evidence="2" id="KW-1185">Reference proteome</keyword>
<organism evidence="1 2">
    <name type="scientific">Mastacembelus armatus</name>
    <name type="common">zig-zag eel</name>
    <dbReference type="NCBI Taxonomy" id="205130"/>
    <lineage>
        <taxon>Eukaryota</taxon>
        <taxon>Metazoa</taxon>
        <taxon>Chordata</taxon>
        <taxon>Craniata</taxon>
        <taxon>Vertebrata</taxon>
        <taxon>Euteleostomi</taxon>
        <taxon>Actinopterygii</taxon>
        <taxon>Neopterygii</taxon>
        <taxon>Teleostei</taxon>
        <taxon>Neoteleostei</taxon>
        <taxon>Acanthomorphata</taxon>
        <taxon>Anabantaria</taxon>
        <taxon>Synbranchiformes</taxon>
        <taxon>Mastacembelidae</taxon>
        <taxon>Mastacembelus</taxon>
    </lineage>
</organism>
<dbReference type="AlphaFoldDB" id="A0A3Q3N5M7"/>
<sequence>MHLVLNSIDDLKRINFDQSVARHSLLLLYWFANTVQIDGYDNIRLIFDPNNGVYGSHHYCNGERLLDPLPVRGAKYYTLGNLNQASSVPFPSYVTNPQPGYEGRNKDRIIISIMNPDSGRQRQRIDRVYITRHYNNYDVNATYDGEHTYEITTNLLREIRQFAVEDNQVSLTNLTRQQCSCILPKSSCVWCSWLRNLL</sequence>
<evidence type="ECO:0000313" key="2">
    <source>
        <dbReference type="Proteomes" id="UP000261640"/>
    </source>
</evidence>
<reference evidence="1" key="2">
    <citation type="submission" date="2025-09" db="UniProtKB">
        <authorList>
            <consortium name="Ensembl"/>
        </authorList>
    </citation>
    <scope>IDENTIFICATION</scope>
</reference>
<reference evidence="1" key="1">
    <citation type="submission" date="2025-08" db="UniProtKB">
        <authorList>
            <consortium name="Ensembl"/>
        </authorList>
    </citation>
    <scope>IDENTIFICATION</scope>
</reference>
<name>A0A3Q3N5M7_9TELE</name>
<proteinExistence type="predicted"/>
<dbReference type="Ensembl" id="ENSMAMT00000036079.2">
    <property type="protein sequence ID" value="ENSMAMP00000035173.2"/>
    <property type="gene ID" value="ENSMAMG00000023611.2"/>
</dbReference>
<dbReference type="InParanoid" id="A0A3Q3N5M7"/>